<dbReference type="EMBL" id="JAVREZ010000015">
    <property type="protein sequence ID" value="MDT0485287.1"/>
    <property type="molecule type" value="Genomic_DNA"/>
</dbReference>
<dbReference type="Proteomes" id="UP001183824">
    <property type="component" value="Unassembled WGS sequence"/>
</dbReference>
<evidence type="ECO:0000256" key="1">
    <source>
        <dbReference type="SAM" id="MobiDB-lite"/>
    </source>
</evidence>
<evidence type="ECO:0000313" key="2">
    <source>
        <dbReference type="EMBL" id="MDT0485287.1"/>
    </source>
</evidence>
<evidence type="ECO:0008006" key="4">
    <source>
        <dbReference type="Google" id="ProtNLM"/>
    </source>
</evidence>
<organism evidence="2 3">
    <name type="scientific">Streptomyces doebereineriae</name>
    <dbReference type="NCBI Taxonomy" id="3075528"/>
    <lineage>
        <taxon>Bacteria</taxon>
        <taxon>Bacillati</taxon>
        <taxon>Actinomycetota</taxon>
        <taxon>Actinomycetes</taxon>
        <taxon>Kitasatosporales</taxon>
        <taxon>Streptomycetaceae</taxon>
        <taxon>Streptomyces</taxon>
    </lineage>
</organism>
<sequence length="158" mass="17045">MPHIAIEHAGAAPWTRVTGPAGQPRGAHGQPPTLPDMLPAAHLASRPVDVEVGTEFDIVVLPEEQARRTVDLLAHCRPHPVGAAVSRPGEWVLFLPPRSGLGTHWRRPATHYDSGTLQVPPVLTACDDLRWTRLGNAGRGGRFYTAPLMVHPLLPLLG</sequence>
<name>A0ABU2VI72_9ACTN</name>
<comment type="caution">
    <text evidence="2">The sequence shown here is derived from an EMBL/GenBank/DDBJ whole genome shotgun (WGS) entry which is preliminary data.</text>
</comment>
<evidence type="ECO:0000313" key="3">
    <source>
        <dbReference type="Proteomes" id="UP001183824"/>
    </source>
</evidence>
<gene>
    <name evidence="2" type="ORF">RNB18_34785</name>
</gene>
<proteinExistence type="predicted"/>
<accession>A0ABU2VI72</accession>
<feature type="region of interest" description="Disordered" evidence="1">
    <location>
        <begin position="9"/>
        <end position="34"/>
    </location>
</feature>
<reference evidence="3" key="1">
    <citation type="submission" date="2023-07" db="EMBL/GenBank/DDBJ databases">
        <title>30 novel species of actinomycetes from the DSMZ collection.</title>
        <authorList>
            <person name="Nouioui I."/>
        </authorList>
    </citation>
    <scope>NUCLEOTIDE SEQUENCE [LARGE SCALE GENOMIC DNA]</scope>
    <source>
        <strain evidence="3">DSM 41640</strain>
    </source>
</reference>
<dbReference type="RefSeq" id="WP_311718073.1">
    <property type="nucleotide sequence ID" value="NZ_JAVREZ010000015.1"/>
</dbReference>
<keyword evidence="3" id="KW-1185">Reference proteome</keyword>
<protein>
    <recommendedName>
        <fullName evidence="4">DNA primase/polymerase bifunctional N-terminal domain-containing protein</fullName>
    </recommendedName>
</protein>